<name>A0A841R4F5_9SPIO</name>
<comment type="function">
    <text evidence="3">Catalyzes the interconversion of 2-phosphoglycerate and 3-phosphoglycerate.</text>
</comment>
<evidence type="ECO:0000259" key="14">
    <source>
        <dbReference type="Pfam" id="PF01676"/>
    </source>
</evidence>
<dbReference type="EC" id="5.4.2.12" evidence="10"/>
<feature type="binding site" evidence="13">
    <location>
        <position position="429"/>
    </location>
    <ligand>
        <name>Mn(2+)</name>
        <dbReference type="ChEBI" id="CHEBI:29035"/>
        <label>1</label>
    </ligand>
</feature>
<dbReference type="Pfam" id="PF06415">
    <property type="entry name" value="iPGM_N"/>
    <property type="match status" value="1"/>
</dbReference>
<evidence type="ECO:0000256" key="1">
    <source>
        <dbReference type="ARBA" id="ARBA00000370"/>
    </source>
</evidence>
<keyword evidence="9 16" id="KW-0413">Isomerase</keyword>
<dbReference type="Pfam" id="PF01676">
    <property type="entry name" value="Metalloenzyme"/>
    <property type="match status" value="1"/>
</dbReference>
<evidence type="ECO:0000256" key="11">
    <source>
        <dbReference type="PIRSR" id="PIRSR001492-1"/>
    </source>
</evidence>
<dbReference type="NCBIfam" id="TIGR01307">
    <property type="entry name" value="pgm_bpd_ind"/>
    <property type="match status" value="1"/>
</dbReference>
<evidence type="ECO:0000313" key="16">
    <source>
        <dbReference type="EMBL" id="MBB6478745.1"/>
    </source>
</evidence>
<feature type="binding site" evidence="12">
    <location>
        <begin position="281"/>
        <end position="284"/>
    </location>
    <ligand>
        <name>substrate</name>
    </ligand>
</feature>
<comment type="caution">
    <text evidence="16">The sequence shown here is derived from an EMBL/GenBank/DDBJ whole genome shotgun (WGS) entry which is preliminary data.</text>
</comment>
<dbReference type="PANTHER" id="PTHR31637">
    <property type="entry name" value="2,3-BISPHOSPHOGLYCERATE-INDEPENDENT PHOSPHOGLYCERATE MUTASE"/>
    <property type="match status" value="1"/>
</dbReference>
<evidence type="ECO:0000256" key="10">
    <source>
        <dbReference type="NCBIfam" id="TIGR01307"/>
    </source>
</evidence>
<evidence type="ECO:0000256" key="5">
    <source>
        <dbReference type="ARBA" id="ARBA00008819"/>
    </source>
</evidence>
<evidence type="ECO:0000256" key="12">
    <source>
        <dbReference type="PIRSR" id="PIRSR001492-2"/>
    </source>
</evidence>
<dbReference type="PANTHER" id="PTHR31637:SF0">
    <property type="entry name" value="2,3-BISPHOSPHOGLYCERATE-INDEPENDENT PHOSPHOGLYCERATE MUTASE"/>
    <property type="match status" value="1"/>
</dbReference>
<dbReference type="PIRSF" id="PIRSF001492">
    <property type="entry name" value="IPGAM"/>
    <property type="match status" value="1"/>
</dbReference>
<evidence type="ECO:0000313" key="17">
    <source>
        <dbReference type="Proteomes" id="UP000587760"/>
    </source>
</evidence>
<comment type="similarity">
    <text evidence="5">Belongs to the BPG-independent phosphoglycerate mutase family.</text>
</comment>
<feature type="binding site" evidence="13">
    <location>
        <position position="467"/>
    </location>
    <ligand>
        <name>Mn(2+)</name>
        <dbReference type="ChEBI" id="CHEBI:29035"/>
        <label>2</label>
    </ligand>
</feature>
<dbReference type="Gene3D" id="3.40.1450.10">
    <property type="entry name" value="BPG-independent phosphoglycerate mutase, domain B"/>
    <property type="match status" value="1"/>
</dbReference>
<evidence type="ECO:0000256" key="3">
    <source>
        <dbReference type="ARBA" id="ARBA00002315"/>
    </source>
</evidence>
<proteinExistence type="inferred from homology"/>
<dbReference type="InterPro" id="IPR036646">
    <property type="entry name" value="PGAM_B_sf"/>
</dbReference>
<dbReference type="Proteomes" id="UP000587760">
    <property type="component" value="Unassembled WGS sequence"/>
</dbReference>
<dbReference type="GO" id="GO:0005737">
    <property type="term" value="C:cytoplasm"/>
    <property type="evidence" value="ECO:0007669"/>
    <property type="project" value="InterPro"/>
</dbReference>
<dbReference type="GO" id="GO:0030145">
    <property type="term" value="F:manganese ion binding"/>
    <property type="evidence" value="ECO:0007669"/>
    <property type="project" value="InterPro"/>
</dbReference>
<dbReference type="SUPFAM" id="SSF64158">
    <property type="entry name" value="2,3-Bisphosphoglycerate-independent phosphoglycerate mutase, substrate-binding domain"/>
    <property type="match status" value="1"/>
</dbReference>
<evidence type="ECO:0000256" key="8">
    <source>
        <dbReference type="ARBA" id="ARBA00023211"/>
    </source>
</evidence>
<dbReference type="FunFam" id="3.40.1450.10:FF:000002">
    <property type="entry name" value="2,3-bisphosphoglycerate-independent phosphoglycerate mutase"/>
    <property type="match status" value="1"/>
</dbReference>
<evidence type="ECO:0000256" key="9">
    <source>
        <dbReference type="ARBA" id="ARBA00023235"/>
    </source>
</evidence>
<feature type="binding site" evidence="13">
    <location>
        <position position="497"/>
    </location>
    <ligand>
        <name>Mn(2+)</name>
        <dbReference type="ChEBI" id="CHEBI:29035"/>
        <label>1</label>
    </ligand>
</feature>
<reference evidence="16 17" key="1">
    <citation type="submission" date="2020-08" db="EMBL/GenBank/DDBJ databases">
        <title>Genomic Encyclopedia of Type Strains, Phase IV (KMG-IV): sequencing the most valuable type-strain genomes for metagenomic binning, comparative biology and taxonomic classification.</title>
        <authorList>
            <person name="Goeker M."/>
        </authorList>
    </citation>
    <scope>NUCLEOTIDE SEQUENCE [LARGE SCALE GENOMIC DNA]</scope>
    <source>
        <strain evidence="16 17">DSM 2461</strain>
    </source>
</reference>
<dbReference type="SUPFAM" id="SSF53649">
    <property type="entry name" value="Alkaline phosphatase-like"/>
    <property type="match status" value="1"/>
</dbReference>
<comment type="catalytic activity">
    <reaction evidence="1">
        <text>(2R)-2-phosphoglycerate = (2R)-3-phosphoglycerate</text>
        <dbReference type="Rhea" id="RHEA:15901"/>
        <dbReference type="ChEBI" id="CHEBI:58272"/>
        <dbReference type="ChEBI" id="CHEBI:58289"/>
        <dbReference type="EC" id="5.4.2.12"/>
    </reaction>
</comment>
<evidence type="ECO:0000256" key="2">
    <source>
        <dbReference type="ARBA" id="ARBA00001936"/>
    </source>
</evidence>
<evidence type="ECO:0000256" key="4">
    <source>
        <dbReference type="ARBA" id="ARBA00004798"/>
    </source>
</evidence>
<evidence type="ECO:0000259" key="15">
    <source>
        <dbReference type="Pfam" id="PF06415"/>
    </source>
</evidence>
<evidence type="ECO:0000256" key="7">
    <source>
        <dbReference type="ARBA" id="ARBA00023152"/>
    </source>
</evidence>
<dbReference type="InterPro" id="IPR017850">
    <property type="entry name" value="Alkaline_phosphatase_core_sf"/>
</dbReference>
<feature type="domain" description="BPG-independent PGAM N-terminal" evidence="15">
    <location>
        <begin position="95"/>
        <end position="318"/>
    </location>
</feature>
<dbReference type="EMBL" id="JACHGJ010000001">
    <property type="protein sequence ID" value="MBB6478745.1"/>
    <property type="molecule type" value="Genomic_DNA"/>
</dbReference>
<feature type="binding site" evidence="13">
    <location>
        <position position="466"/>
    </location>
    <ligand>
        <name>Mn(2+)</name>
        <dbReference type="ChEBI" id="CHEBI:29035"/>
        <label>2</label>
    </ligand>
</feature>
<dbReference type="UniPathway" id="UPA00109">
    <property type="reaction ID" value="UER00186"/>
</dbReference>
<gene>
    <name evidence="16" type="ORF">HNR50_000378</name>
</gene>
<comment type="cofactor">
    <cofactor evidence="2">
        <name>Mn(2+)</name>
        <dbReference type="ChEBI" id="CHEBI:29035"/>
    </cofactor>
</comment>
<feature type="binding site" evidence="13">
    <location>
        <position position="24"/>
    </location>
    <ligand>
        <name>Mn(2+)</name>
        <dbReference type="ChEBI" id="CHEBI:29035"/>
        <label>2</label>
    </ligand>
</feature>
<keyword evidence="7" id="KW-0324">Glycolysis</keyword>
<keyword evidence="6 13" id="KW-0479">Metal-binding</keyword>
<feature type="binding site" evidence="12">
    <location>
        <position position="202"/>
    </location>
    <ligand>
        <name>substrate</name>
    </ligand>
</feature>
<feature type="active site" description="Phosphoserine intermediate" evidence="11">
    <location>
        <position position="75"/>
    </location>
</feature>
<dbReference type="RefSeq" id="WP_184742895.1">
    <property type="nucleotide sequence ID" value="NZ_JACHGJ010000001.1"/>
</dbReference>
<feature type="domain" description="Metalloenzyme" evidence="14">
    <location>
        <begin position="17"/>
        <end position="537"/>
    </location>
</feature>
<dbReference type="Gene3D" id="3.40.720.10">
    <property type="entry name" value="Alkaline Phosphatase, subunit A"/>
    <property type="match status" value="1"/>
</dbReference>
<organism evidence="16 17">
    <name type="scientific">Spirochaeta isovalerica</name>
    <dbReference type="NCBI Taxonomy" id="150"/>
    <lineage>
        <taxon>Bacteria</taxon>
        <taxon>Pseudomonadati</taxon>
        <taxon>Spirochaetota</taxon>
        <taxon>Spirochaetia</taxon>
        <taxon>Spirochaetales</taxon>
        <taxon>Spirochaetaceae</taxon>
        <taxon>Spirochaeta</taxon>
    </lineage>
</organism>
<feature type="binding site" evidence="12">
    <location>
        <position position="357"/>
    </location>
    <ligand>
        <name>substrate</name>
    </ligand>
</feature>
<sequence length="552" mass="60059">MVDSLKKNPSFKGRKGPVVLCIMDGVGFGKYEEGDAVLGAKTPVLDDITKNNPSVRLKAHGKAVGLPSDDDMGNSEVGHNAMGCGRVFSQGAKLVQNSIDTGAMFTGGTWKKLVANAISNKAALHFIGLLSDGNVHSHINHLKSMIEQAKKDGVSMVRVHALLDGRDVGETSALDYFDPFEAFLNDLNDDSFDAAIASGGGRMKITMDRYNADWSMVELGWKTHVLGEGELFTSAHEAIVDLRERSGAIDQDLPPFVIADNEGNPLGPVSDGDSVIFFNFRGDRSIEISKAFTEGESFHEFDRVKVPAVEYAGMMEYDGDLHIPAQYLVNPPEISRTMSEYLVATGIKQYSISETQKFGHVTYFFNGNKTGKFSEELETYVEIPSDNVPFENKPAMKCKEITDNLLEAISSGNYPFIKLNFPNGDMVGHTGVYSAVVESMEAMDRQIGRIREAVEKAGGILILTADHGNADDMYEHDKKTGAVIHNAKGTPKAKTSHSLNPVPCVIYDPDYAGDYDKELVEGLGISSLAATCINLLGYVAPDDYDKSIITLK</sequence>
<protein>
    <recommendedName>
        <fullName evidence="10">2,3-bisphosphoglycerate-independent phosphoglycerate mutase</fullName>
        <ecNumber evidence="10">5.4.2.12</ecNumber>
    </recommendedName>
</protein>
<feature type="binding site" evidence="13">
    <location>
        <position position="425"/>
    </location>
    <ligand>
        <name>Mn(2+)</name>
        <dbReference type="ChEBI" id="CHEBI:29035"/>
        <label>1</label>
    </ligand>
</feature>
<feature type="binding site" evidence="12">
    <location>
        <position position="136"/>
    </location>
    <ligand>
        <name>substrate</name>
    </ligand>
</feature>
<dbReference type="InterPro" id="IPR005995">
    <property type="entry name" value="Pgm_bpd_ind"/>
</dbReference>
<dbReference type="InterPro" id="IPR011258">
    <property type="entry name" value="BPG-indep_PGM_N"/>
</dbReference>
<dbReference type="GO" id="GO:0006096">
    <property type="term" value="P:glycolytic process"/>
    <property type="evidence" value="ECO:0007669"/>
    <property type="project" value="UniProtKB-UniRule"/>
</dbReference>
<feature type="binding site" evidence="13">
    <location>
        <position position="75"/>
    </location>
    <ligand>
        <name>Mn(2+)</name>
        <dbReference type="ChEBI" id="CHEBI:29035"/>
        <label>2</label>
    </ligand>
</feature>
<evidence type="ECO:0000256" key="6">
    <source>
        <dbReference type="ARBA" id="ARBA00022723"/>
    </source>
</evidence>
<evidence type="ECO:0000256" key="13">
    <source>
        <dbReference type="PIRSR" id="PIRSR001492-3"/>
    </source>
</evidence>
<feature type="binding site" evidence="12">
    <location>
        <position position="209"/>
    </location>
    <ligand>
        <name>substrate</name>
    </ligand>
</feature>
<dbReference type="GO" id="GO:0004619">
    <property type="term" value="F:phosphoglycerate mutase activity"/>
    <property type="evidence" value="ECO:0007669"/>
    <property type="project" value="UniProtKB-UniRule"/>
</dbReference>
<feature type="binding site" evidence="12">
    <location>
        <begin position="166"/>
        <end position="167"/>
    </location>
    <ligand>
        <name>substrate</name>
    </ligand>
</feature>
<dbReference type="CDD" id="cd16010">
    <property type="entry name" value="iPGM"/>
    <property type="match status" value="1"/>
</dbReference>
<comment type="pathway">
    <text evidence="4">Carbohydrate degradation; glycolysis; pyruvate from D-glyceraldehyde 3-phosphate: step 3/5.</text>
</comment>
<dbReference type="InterPro" id="IPR006124">
    <property type="entry name" value="Metalloenzyme"/>
</dbReference>
<keyword evidence="17" id="KW-1185">Reference proteome</keyword>
<dbReference type="AlphaFoldDB" id="A0A841R4F5"/>
<dbReference type="GO" id="GO:0006007">
    <property type="term" value="P:glucose catabolic process"/>
    <property type="evidence" value="ECO:0007669"/>
    <property type="project" value="InterPro"/>
</dbReference>
<accession>A0A841R4F5</accession>
<keyword evidence="8 13" id="KW-0464">Manganese</keyword>